<dbReference type="GO" id="GO:0019164">
    <property type="term" value="F:pyruvate synthase activity"/>
    <property type="evidence" value="ECO:0007669"/>
    <property type="project" value="UniProtKB-ARBA"/>
</dbReference>
<proteinExistence type="predicted"/>
<dbReference type="EMBL" id="DQTV01000122">
    <property type="protein sequence ID" value="HIP57595.1"/>
    <property type="molecule type" value="Genomic_DNA"/>
</dbReference>
<evidence type="ECO:0000259" key="5">
    <source>
        <dbReference type="Pfam" id="PF01855"/>
    </source>
</evidence>
<keyword evidence="3" id="KW-0560">Oxidoreductase</keyword>
<feature type="domain" description="Pyruvate:ferredoxin oxidoreductase core" evidence="6">
    <location>
        <begin position="282"/>
        <end position="377"/>
    </location>
</feature>
<sequence length="388" mass="42709">MEREKLLKPGTYFMTGNTAVAEAALIAGCRFFAGYPITPSSDLMEHMARRLPQVGGIFIQGEDEVAAINMVLGASAAGLKAMTATSGPGLSLMEEALGLGFMLELPAVVVDVQRVGPATGIPTLGAQGDVMQAIWGSHGDREVVVYAPSNVQEAFDLTIDAFNTAEELRLPVIILLDELIGHGYGRLRVPNLDEIRIVDRKKADIVEGYMPFKTHVLVPPFAEPGKGFRLHMTGLVHDERGYPVIDRDATERLLTRLLLKVRANRDRLVSYEVYPCDGIDKAEVMIVAYGSIANIVKCALKRLKAHGIKAILFRPKVLWPMPDVELCKSVESYGVENVLVVEMNYGQYLYLVRAALLHCPTPYRFVSITPGFYPSPKELSERILRVLS</sequence>
<dbReference type="Gene3D" id="3.40.50.920">
    <property type="match status" value="1"/>
</dbReference>
<evidence type="ECO:0000256" key="2">
    <source>
        <dbReference type="ARBA" id="ARBA00012691"/>
    </source>
</evidence>
<dbReference type="Pfam" id="PF17147">
    <property type="entry name" value="PFOR_II"/>
    <property type="match status" value="1"/>
</dbReference>
<dbReference type="FunFam" id="3.40.50.970:FF:000022">
    <property type="entry name" value="2-oxoglutarate ferredoxin oxidoreductase alpha subunit"/>
    <property type="match status" value="1"/>
</dbReference>
<dbReference type="InterPro" id="IPR002880">
    <property type="entry name" value="Pyrv_Fd/Flavodoxin_OxRdtase_N"/>
</dbReference>
<dbReference type="SUPFAM" id="SSF52518">
    <property type="entry name" value="Thiamin diphosphate-binding fold (THDP-binding)"/>
    <property type="match status" value="1"/>
</dbReference>
<dbReference type="PANTHER" id="PTHR43088">
    <property type="entry name" value="SUBUNIT OF PYRUVATE:FLAVODOXIN OXIDOREDUCTASE-RELATED"/>
    <property type="match status" value="1"/>
</dbReference>
<dbReference type="Gene3D" id="3.40.50.970">
    <property type="match status" value="1"/>
</dbReference>
<feature type="domain" description="Pyruvate flavodoxin/ferredoxin oxidoreductase pyrimidine binding" evidence="5">
    <location>
        <begin position="22"/>
        <end position="246"/>
    </location>
</feature>
<dbReference type="InterPro" id="IPR033412">
    <property type="entry name" value="PFOR_II"/>
</dbReference>
<dbReference type="Proteomes" id="UP000605805">
    <property type="component" value="Unassembled WGS sequence"/>
</dbReference>
<dbReference type="InterPro" id="IPR009014">
    <property type="entry name" value="Transketo_C/PFOR_II"/>
</dbReference>
<dbReference type="NCBIfam" id="NF006412">
    <property type="entry name" value="PRK08659.1"/>
    <property type="match status" value="1"/>
</dbReference>
<reference evidence="7" key="1">
    <citation type="journal article" date="2020" name="ISME J.">
        <title>Gammaproteobacteria mediating utilization of methyl-, sulfur- and petroleum organic compounds in deep ocean hydrothermal plumes.</title>
        <authorList>
            <person name="Zhou Z."/>
            <person name="Liu Y."/>
            <person name="Pan J."/>
            <person name="Cron B.R."/>
            <person name="Toner B.M."/>
            <person name="Anantharaman K."/>
            <person name="Breier J.A."/>
            <person name="Dick G.J."/>
            <person name="Li M."/>
        </authorList>
    </citation>
    <scope>NUCLEOTIDE SEQUENCE</scope>
    <source>
        <strain evidence="7">SZUA-1435</strain>
    </source>
</reference>
<name>A0A833DVK9_9CREN</name>
<dbReference type="EC" id="1.2.7.11" evidence="2"/>
<evidence type="ECO:0000256" key="3">
    <source>
        <dbReference type="ARBA" id="ARBA00023002"/>
    </source>
</evidence>
<accession>A0A833DVK9</accession>
<dbReference type="GO" id="GO:0018491">
    <property type="term" value="F:2-oxobutyrate synthase activity"/>
    <property type="evidence" value="ECO:0007669"/>
    <property type="project" value="UniProtKB-ARBA"/>
</dbReference>
<dbReference type="SUPFAM" id="SSF52922">
    <property type="entry name" value="TK C-terminal domain-like"/>
    <property type="match status" value="1"/>
</dbReference>
<evidence type="ECO:0000256" key="1">
    <source>
        <dbReference type="ARBA" id="ARBA00011631"/>
    </source>
</evidence>
<evidence type="ECO:0000313" key="8">
    <source>
        <dbReference type="Proteomes" id="UP000605805"/>
    </source>
</evidence>
<evidence type="ECO:0000256" key="4">
    <source>
        <dbReference type="ARBA" id="ARBA00048893"/>
    </source>
</evidence>
<protein>
    <recommendedName>
        <fullName evidence="2">2-oxoacid oxidoreductase (ferredoxin)</fullName>
        <ecNumber evidence="2">1.2.7.11</ecNumber>
    </recommendedName>
</protein>
<comment type="subunit">
    <text evidence="1">Heterodimer composed of an alpha and a beta subunit.</text>
</comment>
<evidence type="ECO:0000259" key="6">
    <source>
        <dbReference type="Pfam" id="PF17147"/>
    </source>
</evidence>
<dbReference type="CDD" id="cd07034">
    <property type="entry name" value="TPP_PYR_PFOR_IOR-alpha_like"/>
    <property type="match status" value="1"/>
</dbReference>
<comment type="catalytic activity">
    <reaction evidence="4">
        <text>a 2-oxocarboxylate + 2 oxidized [2Fe-2S]-[ferredoxin] + CoA = an acyl-CoA + 2 reduced [2Fe-2S]-[ferredoxin] + CO2 + H(+)</text>
        <dbReference type="Rhea" id="RHEA:42316"/>
        <dbReference type="Rhea" id="RHEA-COMP:10000"/>
        <dbReference type="Rhea" id="RHEA-COMP:10001"/>
        <dbReference type="ChEBI" id="CHEBI:15378"/>
        <dbReference type="ChEBI" id="CHEBI:16526"/>
        <dbReference type="ChEBI" id="CHEBI:33737"/>
        <dbReference type="ChEBI" id="CHEBI:33738"/>
        <dbReference type="ChEBI" id="CHEBI:35179"/>
        <dbReference type="ChEBI" id="CHEBI:57287"/>
        <dbReference type="ChEBI" id="CHEBI:58342"/>
        <dbReference type="EC" id="1.2.7.11"/>
    </reaction>
</comment>
<dbReference type="PANTHER" id="PTHR43088:SF1">
    <property type="entry name" value="SUBUNIT OF PYRUVATE:FLAVODOXIN OXIDOREDUCTASE"/>
    <property type="match status" value="1"/>
</dbReference>
<dbReference type="Pfam" id="PF01855">
    <property type="entry name" value="POR_N"/>
    <property type="match status" value="1"/>
</dbReference>
<dbReference type="AlphaFoldDB" id="A0A833DVK9"/>
<gene>
    <name evidence="7" type="ORF">EYH02_06000</name>
</gene>
<dbReference type="InterPro" id="IPR052368">
    <property type="entry name" value="2-oxoacid_oxidoreductase"/>
</dbReference>
<evidence type="ECO:0000313" key="7">
    <source>
        <dbReference type="EMBL" id="HIP57595.1"/>
    </source>
</evidence>
<comment type="caution">
    <text evidence="7">The sequence shown here is derived from an EMBL/GenBank/DDBJ whole genome shotgun (WGS) entry which is preliminary data.</text>
</comment>
<dbReference type="InterPro" id="IPR029061">
    <property type="entry name" value="THDP-binding"/>
</dbReference>
<organism evidence="7 8">
    <name type="scientific">Ignisphaera aggregans</name>
    <dbReference type="NCBI Taxonomy" id="334771"/>
    <lineage>
        <taxon>Archaea</taxon>
        <taxon>Thermoproteota</taxon>
        <taxon>Thermoprotei</taxon>
        <taxon>Desulfurococcales</taxon>
        <taxon>Desulfurococcaceae</taxon>
        <taxon>Ignisphaera</taxon>
    </lineage>
</organism>